<dbReference type="Proteomes" id="UP000305526">
    <property type="component" value="Unassembled WGS sequence"/>
</dbReference>
<dbReference type="SUPFAM" id="SSF54786">
    <property type="entry name" value="YcfA/nrd intein domain"/>
    <property type="match status" value="1"/>
</dbReference>
<comment type="caution">
    <text evidence="8">The sequence shown here is derived from an EMBL/GenBank/DDBJ whole genome shotgun (WGS) entry which is preliminary data.</text>
</comment>
<evidence type="ECO:0000313" key="9">
    <source>
        <dbReference type="EMBL" id="TNG89004.1"/>
    </source>
</evidence>
<evidence type="ECO:0000256" key="7">
    <source>
        <dbReference type="ARBA" id="ARBA00023016"/>
    </source>
</evidence>
<dbReference type="InterPro" id="IPR012933">
    <property type="entry name" value="HicA_mRNA_interferase"/>
</dbReference>
<evidence type="ECO:0000256" key="6">
    <source>
        <dbReference type="ARBA" id="ARBA00022884"/>
    </source>
</evidence>
<gene>
    <name evidence="8" type="ORF">EDC16_10463</name>
    <name evidence="9" type="ORF">FHQ21_10540</name>
</gene>
<evidence type="ECO:0000256" key="5">
    <source>
        <dbReference type="ARBA" id="ARBA00022801"/>
    </source>
</evidence>
<dbReference type="Gene3D" id="3.30.920.30">
    <property type="entry name" value="Hypothetical protein"/>
    <property type="match status" value="1"/>
</dbReference>
<keyword evidence="2" id="KW-1277">Toxin-antitoxin system</keyword>
<dbReference type="InterPro" id="IPR038570">
    <property type="entry name" value="HicA_sf"/>
</dbReference>
<name>A0A4R3Y6G3_9PAST</name>
<accession>A0A4R3Y6G3</accession>
<keyword evidence="11" id="KW-1185">Reference proteome</keyword>
<proteinExistence type="inferred from homology"/>
<sequence length="83" mass="9750">MSKLDKLKKKLYKEPAPKDFTWDELKTLLLKLGFIEEQGSGSRVKFYHPELDYPINLHKPHPGNILKEYILKRIKETLDDLGV</sequence>
<keyword evidence="6" id="KW-0694">RNA-binding</keyword>
<evidence type="ECO:0000313" key="11">
    <source>
        <dbReference type="Proteomes" id="UP000305526"/>
    </source>
</evidence>
<keyword evidence="3" id="KW-0540">Nuclease</keyword>
<evidence type="ECO:0000256" key="4">
    <source>
        <dbReference type="ARBA" id="ARBA00022759"/>
    </source>
</evidence>
<keyword evidence="4" id="KW-0255">Endonuclease</keyword>
<evidence type="ECO:0000256" key="1">
    <source>
        <dbReference type="ARBA" id="ARBA00006620"/>
    </source>
</evidence>
<protein>
    <submittedName>
        <fullName evidence="8">HicA-like toxin of HicAB toxin-antitoxin system</fullName>
    </submittedName>
    <submittedName>
        <fullName evidence="9">Type II toxin-antitoxin system HicA family toxin</fullName>
    </submittedName>
</protein>
<dbReference type="Pfam" id="PF07927">
    <property type="entry name" value="HicA_toxin"/>
    <property type="match status" value="1"/>
</dbReference>
<dbReference type="GO" id="GO:0003729">
    <property type="term" value="F:mRNA binding"/>
    <property type="evidence" value="ECO:0007669"/>
    <property type="project" value="InterPro"/>
</dbReference>
<dbReference type="EMBL" id="SMCP01000004">
    <property type="protein sequence ID" value="TCV87875.1"/>
    <property type="molecule type" value="Genomic_DNA"/>
</dbReference>
<reference evidence="9 11" key="2">
    <citation type="submission" date="2019-05" db="EMBL/GenBank/DDBJ databases">
        <title>Pasteurellaceae isolates from reptiles.</title>
        <authorList>
            <person name="Bojesen A.M."/>
            <person name="Lund E."/>
        </authorList>
    </citation>
    <scope>NUCLEOTIDE SEQUENCE [LARGE SCALE GENOMIC DNA]</scope>
    <source>
        <strain evidence="9 11">ELNT2x</strain>
    </source>
</reference>
<dbReference type="RefSeq" id="WP_132966109.1">
    <property type="nucleotide sequence ID" value="NZ_LEKL01000005.1"/>
</dbReference>
<reference evidence="8 10" key="1">
    <citation type="submission" date="2019-03" db="EMBL/GenBank/DDBJ databases">
        <title>Genomic Encyclopedia of Type Strains, Phase IV (KMG-IV): sequencing the most valuable type-strain genomes for metagenomic binning, comparative biology and taxonomic classification.</title>
        <authorList>
            <person name="Goeker M."/>
        </authorList>
    </citation>
    <scope>NUCLEOTIDE SEQUENCE [LARGE SCALE GENOMIC DNA]</scope>
    <source>
        <strain evidence="8 10">DSM 28140</strain>
    </source>
</reference>
<organism evidence="8 10">
    <name type="scientific">Testudinibacter aquarius</name>
    <dbReference type="NCBI Taxonomy" id="1524974"/>
    <lineage>
        <taxon>Bacteria</taxon>
        <taxon>Pseudomonadati</taxon>
        <taxon>Pseudomonadota</taxon>
        <taxon>Gammaproteobacteria</taxon>
        <taxon>Pasteurellales</taxon>
        <taxon>Pasteurellaceae</taxon>
        <taxon>Testudinibacter</taxon>
    </lineage>
</organism>
<dbReference type="AlphaFoldDB" id="A0A4R3Y6G3"/>
<dbReference type="GO" id="GO:0004519">
    <property type="term" value="F:endonuclease activity"/>
    <property type="evidence" value="ECO:0007669"/>
    <property type="project" value="UniProtKB-KW"/>
</dbReference>
<comment type="similarity">
    <text evidence="1">Belongs to the HicA mRNA interferase family.</text>
</comment>
<evidence type="ECO:0000256" key="3">
    <source>
        <dbReference type="ARBA" id="ARBA00022722"/>
    </source>
</evidence>
<keyword evidence="5" id="KW-0378">Hydrolase</keyword>
<dbReference type="GO" id="GO:0016787">
    <property type="term" value="F:hydrolase activity"/>
    <property type="evidence" value="ECO:0007669"/>
    <property type="project" value="UniProtKB-KW"/>
</dbReference>
<evidence type="ECO:0000313" key="10">
    <source>
        <dbReference type="Proteomes" id="UP000294619"/>
    </source>
</evidence>
<dbReference type="EMBL" id="VDGV01000107">
    <property type="protein sequence ID" value="TNG89004.1"/>
    <property type="molecule type" value="Genomic_DNA"/>
</dbReference>
<evidence type="ECO:0000313" key="8">
    <source>
        <dbReference type="EMBL" id="TCV87875.1"/>
    </source>
</evidence>
<evidence type="ECO:0000256" key="2">
    <source>
        <dbReference type="ARBA" id="ARBA00022649"/>
    </source>
</evidence>
<dbReference type="Proteomes" id="UP000294619">
    <property type="component" value="Unassembled WGS sequence"/>
</dbReference>
<keyword evidence="7" id="KW-0346">Stress response</keyword>